<dbReference type="InterPro" id="IPR004883">
    <property type="entry name" value="LOB"/>
</dbReference>
<dbReference type="PANTHER" id="PTHR31301">
    <property type="entry name" value="LOB DOMAIN-CONTAINING PROTEIN 4-RELATED"/>
    <property type="match status" value="1"/>
</dbReference>
<evidence type="ECO:0000313" key="4">
    <source>
        <dbReference type="EMBL" id="OEL30371.1"/>
    </source>
</evidence>
<keyword evidence="5" id="KW-1185">Reference proteome</keyword>
<dbReference type="EMBL" id="LWDX02025814">
    <property type="protein sequence ID" value="OEL30371.1"/>
    <property type="molecule type" value="Genomic_DNA"/>
</dbReference>
<accession>A0A1E5VZ07</accession>
<protein>
    <recommendedName>
        <fullName evidence="3">LOB domain-containing protein</fullName>
    </recommendedName>
</protein>
<feature type="domain" description="LOB" evidence="3">
    <location>
        <begin position="75"/>
        <end position="176"/>
    </location>
</feature>
<feature type="region of interest" description="Disordered" evidence="2">
    <location>
        <begin position="303"/>
        <end position="324"/>
    </location>
</feature>
<dbReference type="PANTHER" id="PTHR31301:SF191">
    <property type="entry name" value="LOB DOMAIN-CONTAINING PROTEIN"/>
    <property type="match status" value="1"/>
</dbReference>
<dbReference type="AlphaFoldDB" id="A0A1E5VZ07"/>
<feature type="region of interest" description="Disordered" evidence="2">
    <location>
        <begin position="182"/>
        <end position="206"/>
    </location>
</feature>
<sequence>MSAPPPWSPPSGGAIASDSEPDSPSSGSFSSTPSSPAPAPGGGSSVASSSSPSSSTPPPPPAARAGKSAAPPTPPGCAACKHKRQKCPPGCILLPYFPADDPDKFRNVLRVFGVKNLLRTLRDVPQPRWGACVRTIVYESKARLMDPVRGCVGVIEDLEGQLVDTAIELEVLRRRQEAYRQAKRRLQLQQPPNPTHGRSTASPRGITNLDAARQLQQSGRTTSVDMMQPQGPYGNAWSPATTGLTAAQPQLLATQPHLSETQPQFSVMRPHQFPGTQPHQFPGTQPQQRAMHRQTATRGATAMLRDDFGGDAWANDERDDPDDM</sequence>
<dbReference type="Pfam" id="PF03195">
    <property type="entry name" value="LOB"/>
    <property type="match status" value="1"/>
</dbReference>
<evidence type="ECO:0000256" key="2">
    <source>
        <dbReference type="SAM" id="MobiDB-lite"/>
    </source>
</evidence>
<evidence type="ECO:0000259" key="3">
    <source>
        <dbReference type="PROSITE" id="PS50891"/>
    </source>
</evidence>
<organism evidence="4 5">
    <name type="scientific">Dichanthelium oligosanthes</name>
    <dbReference type="NCBI Taxonomy" id="888268"/>
    <lineage>
        <taxon>Eukaryota</taxon>
        <taxon>Viridiplantae</taxon>
        <taxon>Streptophyta</taxon>
        <taxon>Embryophyta</taxon>
        <taxon>Tracheophyta</taxon>
        <taxon>Spermatophyta</taxon>
        <taxon>Magnoliopsida</taxon>
        <taxon>Liliopsida</taxon>
        <taxon>Poales</taxon>
        <taxon>Poaceae</taxon>
        <taxon>PACMAD clade</taxon>
        <taxon>Panicoideae</taxon>
        <taxon>Panicodae</taxon>
        <taxon>Paniceae</taxon>
        <taxon>Dichantheliinae</taxon>
        <taxon>Dichanthelium</taxon>
    </lineage>
</organism>
<proteinExistence type="inferred from homology"/>
<dbReference type="Proteomes" id="UP000095767">
    <property type="component" value="Unassembled WGS sequence"/>
</dbReference>
<dbReference type="OrthoDB" id="1893065at2759"/>
<reference evidence="4 5" key="1">
    <citation type="submission" date="2016-09" db="EMBL/GenBank/DDBJ databases">
        <title>The draft genome of Dichanthelium oligosanthes: A C3 panicoid grass species.</title>
        <authorList>
            <person name="Studer A.J."/>
            <person name="Schnable J.C."/>
            <person name="Brutnell T.P."/>
        </authorList>
    </citation>
    <scope>NUCLEOTIDE SEQUENCE [LARGE SCALE GENOMIC DNA]</scope>
    <source>
        <strain evidence="5">cv. Kellogg 1175</strain>
        <tissue evidence="4">Leaf</tissue>
    </source>
</reference>
<evidence type="ECO:0000313" key="5">
    <source>
        <dbReference type="Proteomes" id="UP000095767"/>
    </source>
</evidence>
<feature type="region of interest" description="Disordered" evidence="2">
    <location>
        <begin position="1"/>
        <end position="76"/>
    </location>
</feature>
<comment type="caution">
    <text evidence="4">The sequence shown here is derived from an EMBL/GenBank/DDBJ whole genome shotgun (WGS) entry which is preliminary data.</text>
</comment>
<dbReference type="PROSITE" id="PS50891">
    <property type="entry name" value="LOB"/>
    <property type="match status" value="1"/>
</dbReference>
<feature type="compositionally biased region" description="Low complexity" evidence="2">
    <location>
        <begin position="45"/>
        <end position="54"/>
    </location>
</feature>
<name>A0A1E5VZ07_9POAL</name>
<gene>
    <name evidence="4" type="ORF">BAE44_0008609</name>
</gene>
<comment type="similarity">
    <text evidence="1">Belongs to the LOB domain-containing protein family.</text>
</comment>
<dbReference type="STRING" id="888268.A0A1E5VZ07"/>
<feature type="compositionally biased region" description="Low complexity" evidence="2">
    <location>
        <begin position="10"/>
        <end position="34"/>
    </location>
</feature>
<evidence type="ECO:0000256" key="1">
    <source>
        <dbReference type="ARBA" id="ARBA00005474"/>
    </source>
</evidence>